<reference evidence="1" key="1">
    <citation type="submission" date="2022-04" db="EMBL/GenBank/DDBJ databases">
        <title>Genome of the entomopathogenic fungus Entomophthora muscae.</title>
        <authorList>
            <person name="Elya C."/>
            <person name="Lovett B.R."/>
            <person name="Lee E."/>
            <person name="Macias A.M."/>
            <person name="Hajek A.E."/>
            <person name="De Bivort B.L."/>
            <person name="Kasson M.T."/>
            <person name="De Fine Licht H.H."/>
            <person name="Stajich J.E."/>
        </authorList>
    </citation>
    <scope>NUCLEOTIDE SEQUENCE</scope>
    <source>
        <strain evidence="1">Berkeley</strain>
    </source>
</reference>
<proteinExistence type="predicted"/>
<protein>
    <submittedName>
        <fullName evidence="1">Uncharacterized protein</fullName>
    </submittedName>
</protein>
<evidence type="ECO:0000313" key="2">
    <source>
        <dbReference type="Proteomes" id="UP001165960"/>
    </source>
</evidence>
<dbReference type="Proteomes" id="UP001165960">
    <property type="component" value="Unassembled WGS sequence"/>
</dbReference>
<organism evidence="1 2">
    <name type="scientific">Entomophthora muscae</name>
    <dbReference type="NCBI Taxonomy" id="34485"/>
    <lineage>
        <taxon>Eukaryota</taxon>
        <taxon>Fungi</taxon>
        <taxon>Fungi incertae sedis</taxon>
        <taxon>Zoopagomycota</taxon>
        <taxon>Entomophthoromycotina</taxon>
        <taxon>Entomophthoromycetes</taxon>
        <taxon>Entomophthorales</taxon>
        <taxon>Entomophthoraceae</taxon>
        <taxon>Entomophthora</taxon>
    </lineage>
</organism>
<comment type="caution">
    <text evidence="1">The sequence shown here is derived from an EMBL/GenBank/DDBJ whole genome shotgun (WGS) entry which is preliminary data.</text>
</comment>
<accession>A0ACC2US90</accession>
<evidence type="ECO:0000313" key="1">
    <source>
        <dbReference type="EMBL" id="KAJ9089839.1"/>
    </source>
</evidence>
<keyword evidence="2" id="KW-1185">Reference proteome</keyword>
<dbReference type="EMBL" id="QTSX02000027">
    <property type="protein sequence ID" value="KAJ9089839.1"/>
    <property type="molecule type" value="Genomic_DNA"/>
</dbReference>
<gene>
    <name evidence="1" type="ORF">DSO57_1008798</name>
</gene>
<name>A0ACC2US90_9FUNG</name>
<sequence>MGDLINIGVTIVEVRSLANWKFPVISKGDVYTAVKVSTQQNKTKSDTDCKELCHVERDVPLRRQPG</sequence>